<evidence type="ECO:0000259" key="2">
    <source>
        <dbReference type="Pfam" id="PF00501"/>
    </source>
</evidence>
<evidence type="ECO:0000259" key="3">
    <source>
        <dbReference type="Pfam" id="PF13193"/>
    </source>
</evidence>
<dbReference type="GO" id="GO:0031956">
    <property type="term" value="F:medium-chain fatty acid-CoA ligase activity"/>
    <property type="evidence" value="ECO:0007669"/>
    <property type="project" value="TreeGrafter"/>
</dbReference>
<reference evidence="4 5" key="1">
    <citation type="submission" date="2013-03" db="EMBL/GenBank/DDBJ databases">
        <title>The Genome Sequence of Cladophialophora yegresii CBS 114405.</title>
        <authorList>
            <consortium name="The Broad Institute Genomics Platform"/>
            <person name="Cuomo C."/>
            <person name="de Hoog S."/>
            <person name="Gorbushina A."/>
            <person name="Walker B."/>
            <person name="Young S.K."/>
            <person name="Zeng Q."/>
            <person name="Gargeya S."/>
            <person name="Fitzgerald M."/>
            <person name="Haas B."/>
            <person name="Abouelleil A."/>
            <person name="Allen A.W."/>
            <person name="Alvarado L."/>
            <person name="Arachchi H.M."/>
            <person name="Berlin A.M."/>
            <person name="Chapman S.B."/>
            <person name="Gainer-Dewar J."/>
            <person name="Goldberg J."/>
            <person name="Griggs A."/>
            <person name="Gujja S."/>
            <person name="Hansen M."/>
            <person name="Howarth C."/>
            <person name="Imamovic A."/>
            <person name="Ireland A."/>
            <person name="Larimer J."/>
            <person name="McCowan C."/>
            <person name="Murphy C."/>
            <person name="Pearson M."/>
            <person name="Poon T.W."/>
            <person name="Priest M."/>
            <person name="Roberts A."/>
            <person name="Saif S."/>
            <person name="Shea T."/>
            <person name="Sisk P."/>
            <person name="Sykes S."/>
            <person name="Wortman J."/>
            <person name="Nusbaum C."/>
            <person name="Birren B."/>
        </authorList>
    </citation>
    <scope>NUCLEOTIDE SEQUENCE [LARGE SCALE GENOMIC DNA]</scope>
    <source>
        <strain evidence="4 5">CBS 114405</strain>
    </source>
</reference>
<dbReference type="PANTHER" id="PTHR43201:SF8">
    <property type="entry name" value="ACYL-COA SYNTHETASE FAMILY MEMBER 3"/>
    <property type="match status" value="1"/>
</dbReference>
<feature type="domain" description="AMP-binding enzyme C-terminal" evidence="3">
    <location>
        <begin position="463"/>
        <end position="541"/>
    </location>
</feature>
<evidence type="ECO:0000313" key="5">
    <source>
        <dbReference type="Proteomes" id="UP000019473"/>
    </source>
</evidence>
<comment type="similarity">
    <text evidence="1">Belongs to the ATP-dependent AMP-binding enzyme family.</text>
</comment>
<keyword evidence="5" id="KW-1185">Reference proteome</keyword>
<dbReference type="GeneID" id="19176742"/>
<dbReference type="OrthoDB" id="6614653at2759"/>
<dbReference type="eggNOG" id="KOG1176">
    <property type="taxonomic scope" value="Eukaryota"/>
</dbReference>
<protein>
    <recommendedName>
        <fullName evidence="6">AMP-dependent synthetase/ligase domain-containing protein</fullName>
    </recommendedName>
</protein>
<dbReference type="SUPFAM" id="SSF56801">
    <property type="entry name" value="Acetyl-CoA synthetase-like"/>
    <property type="match status" value="1"/>
</dbReference>
<gene>
    <name evidence="4" type="ORF">A1O7_02132</name>
</gene>
<dbReference type="PROSITE" id="PS00455">
    <property type="entry name" value="AMP_BINDING"/>
    <property type="match status" value="1"/>
</dbReference>
<dbReference type="Gene3D" id="3.40.50.12780">
    <property type="entry name" value="N-terminal domain of ligase-like"/>
    <property type="match status" value="1"/>
</dbReference>
<dbReference type="PANTHER" id="PTHR43201">
    <property type="entry name" value="ACYL-COA SYNTHETASE"/>
    <property type="match status" value="1"/>
</dbReference>
<dbReference type="Proteomes" id="UP000019473">
    <property type="component" value="Unassembled WGS sequence"/>
</dbReference>
<dbReference type="GO" id="GO:0006631">
    <property type="term" value="P:fatty acid metabolic process"/>
    <property type="evidence" value="ECO:0007669"/>
    <property type="project" value="TreeGrafter"/>
</dbReference>
<evidence type="ECO:0000313" key="4">
    <source>
        <dbReference type="EMBL" id="EXJ61703.1"/>
    </source>
</evidence>
<dbReference type="STRING" id="1182544.W9W170"/>
<dbReference type="InterPro" id="IPR042099">
    <property type="entry name" value="ANL_N_sf"/>
</dbReference>
<dbReference type="InterPro" id="IPR025110">
    <property type="entry name" value="AMP-bd_C"/>
</dbReference>
<evidence type="ECO:0008006" key="6">
    <source>
        <dbReference type="Google" id="ProtNLM"/>
    </source>
</evidence>
<dbReference type="AlphaFoldDB" id="W9W170"/>
<evidence type="ECO:0000256" key="1">
    <source>
        <dbReference type="ARBA" id="ARBA00006432"/>
    </source>
</evidence>
<dbReference type="VEuPathDB" id="FungiDB:A1O7_02132"/>
<feature type="domain" description="AMP-dependent synthetase/ligase" evidence="2">
    <location>
        <begin position="40"/>
        <end position="411"/>
    </location>
</feature>
<dbReference type="EMBL" id="AMGW01000002">
    <property type="protein sequence ID" value="EXJ61703.1"/>
    <property type="molecule type" value="Genomic_DNA"/>
</dbReference>
<proteinExistence type="inferred from homology"/>
<dbReference type="InterPro" id="IPR000873">
    <property type="entry name" value="AMP-dep_synth/lig_dom"/>
</dbReference>
<comment type="caution">
    <text evidence="4">The sequence shown here is derived from an EMBL/GenBank/DDBJ whole genome shotgun (WGS) entry which is preliminary data.</text>
</comment>
<name>W9W170_9EURO</name>
<dbReference type="Pfam" id="PF13193">
    <property type="entry name" value="AMP-binding_C"/>
    <property type="match status" value="1"/>
</dbReference>
<dbReference type="Gene3D" id="3.30.300.30">
    <property type="match status" value="1"/>
</dbReference>
<accession>W9W170</accession>
<dbReference type="InterPro" id="IPR020845">
    <property type="entry name" value="AMP-binding_CS"/>
</dbReference>
<dbReference type="RefSeq" id="XP_007754357.1">
    <property type="nucleotide sequence ID" value="XM_007756167.1"/>
</dbReference>
<sequence>MPPSQSPADNHDRTVLVPPHLGPNVLSNNPFFSKLLRHARRDRLAVRDVDLGVEKTYTDILSDALSFRAVLQESLPSETLKALKDGDEVYVGVLAAGGYEFTVAVLAVLAIGAAVVPISTSAPVKEASYFVNKSRQVLLLVSEDAVHLGRDIQHDLQTTTNLKLPVIPILSNLPKQPKYTAFDMVISSTHFLSDTAAGVVIFTSGTTGLPKGAVMRRSYVHETALAIGEGYDVSHNDVLLHVLPVHHTTGLQTSFFVFLVAGACIEFKRGGFDPAWVWNRWLQGALTIFSAVPTILLRLKWHYEKHIAVLPPQERRQYDDAVNQFREIMCGSSALQDNVQEFWTDLRRGRAILTRYGATEFPGCLKVPANAPDDLPKGCVGLPVPGVEVRLSEGDHGELLVRSPYMFSKYLFDVEATLKAHDGDGFFKTGDILRREGNYYFVVGRESVDIIKSGGYKVSAIDVEKACQKLPYVNEVAVVGVDDEEFGQRVGAIIGVKSSAEVRDVTIERLRKDLRSSLTAYKLPTILRVVQGELPKGGTGKVQKKMLGPAMFPADWRSRKEVQYWDRDSKKKGAKL</sequence>
<dbReference type="HOGENOM" id="CLU_000022_59_11_1"/>
<organism evidence="4 5">
    <name type="scientific">Cladophialophora yegresii CBS 114405</name>
    <dbReference type="NCBI Taxonomy" id="1182544"/>
    <lineage>
        <taxon>Eukaryota</taxon>
        <taxon>Fungi</taxon>
        <taxon>Dikarya</taxon>
        <taxon>Ascomycota</taxon>
        <taxon>Pezizomycotina</taxon>
        <taxon>Eurotiomycetes</taxon>
        <taxon>Chaetothyriomycetidae</taxon>
        <taxon>Chaetothyriales</taxon>
        <taxon>Herpotrichiellaceae</taxon>
        <taxon>Cladophialophora</taxon>
    </lineage>
</organism>
<dbReference type="Pfam" id="PF00501">
    <property type="entry name" value="AMP-binding"/>
    <property type="match status" value="1"/>
</dbReference>
<dbReference type="InterPro" id="IPR045851">
    <property type="entry name" value="AMP-bd_C_sf"/>
</dbReference>